<dbReference type="Gene3D" id="2.30.30.910">
    <property type="match status" value="1"/>
</dbReference>
<dbReference type="Proteomes" id="UP000288259">
    <property type="component" value="Unassembled WGS sequence"/>
</dbReference>
<dbReference type="Pfam" id="PF13861">
    <property type="entry name" value="FLgD_tudor"/>
    <property type="match status" value="1"/>
</dbReference>
<dbReference type="OrthoDB" id="9785233at2"/>
<evidence type="ECO:0000313" key="8">
    <source>
        <dbReference type="EMBL" id="RUO59036.1"/>
    </source>
</evidence>
<evidence type="ECO:0000256" key="3">
    <source>
        <dbReference type="ARBA" id="ARBA00022795"/>
    </source>
</evidence>
<gene>
    <name evidence="8" type="ORF">CWI71_09465</name>
</gene>
<protein>
    <recommendedName>
        <fullName evidence="2 5">Basal-body rod modification protein FlgD</fullName>
    </recommendedName>
</protein>
<organism evidence="8 9">
    <name type="scientific">Pseudidiomarina insulisalsae</name>
    <dbReference type="NCBI Taxonomy" id="575789"/>
    <lineage>
        <taxon>Bacteria</taxon>
        <taxon>Pseudomonadati</taxon>
        <taxon>Pseudomonadota</taxon>
        <taxon>Gammaproteobacteria</taxon>
        <taxon>Alteromonadales</taxon>
        <taxon>Idiomarinaceae</taxon>
        <taxon>Pseudidiomarina</taxon>
    </lineage>
</organism>
<keyword evidence="8" id="KW-0282">Flagellum</keyword>
<dbReference type="GO" id="GO:0044781">
    <property type="term" value="P:bacterial-type flagellum organization"/>
    <property type="evidence" value="ECO:0007669"/>
    <property type="project" value="UniProtKB-UniRule"/>
</dbReference>
<evidence type="ECO:0000256" key="5">
    <source>
        <dbReference type="RuleBase" id="RU362076"/>
    </source>
</evidence>
<dbReference type="Gene3D" id="2.60.40.4070">
    <property type="match status" value="1"/>
</dbReference>
<evidence type="ECO:0000259" key="7">
    <source>
        <dbReference type="Pfam" id="PF13861"/>
    </source>
</evidence>
<keyword evidence="8" id="KW-0969">Cilium</keyword>
<evidence type="ECO:0000259" key="6">
    <source>
        <dbReference type="Pfam" id="PF13860"/>
    </source>
</evidence>
<feature type="domain" description="FlgD Tudor-like" evidence="7">
    <location>
        <begin position="84"/>
        <end position="225"/>
    </location>
</feature>
<evidence type="ECO:0000256" key="4">
    <source>
        <dbReference type="ARBA" id="ARBA00024746"/>
    </source>
</evidence>
<dbReference type="AlphaFoldDB" id="A0A432YDT9"/>
<comment type="caution">
    <text evidence="8">The sequence shown here is derived from an EMBL/GenBank/DDBJ whole genome shotgun (WGS) entry which is preliminary data.</text>
</comment>
<accession>A0A432YDT9</accession>
<keyword evidence="8" id="KW-0966">Cell projection</keyword>
<feature type="domain" description="FlgD/Vpr Ig-like" evidence="6">
    <location>
        <begin position="117"/>
        <end position="183"/>
    </location>
</feature>
<dbReference type="Pfam" id="PF13860">
    <property type="entry name" value="FlgD_ig"/>
    <property type="match status" value="1"/>
</dbReference>
<dbReference type="InterPro" id="IPR005648">
    <property type="entry name" value="FlgD"/>
</dbReference>
<dbReference type="Pfam" id="PF03963">
    <property type="entry name" value="FlgD"/>
    <property type="match status" value="1"/>
</dbReference>
<evidence type="ECO:0000313" key="9">
    <source>
        <dbReference type="Proteomes" id="UP000288259"/>
    </source>
</evidence>
<reference evidence="9" key="1">
    <citation type="journal article" date="2018" name="Front. Microbiol.">
        <title>Genome-Based Analysis Reveals the Taxonomy and Diversity of the Family Idiomarinaceae.</title>
        <authorList>
            <person name="Liu Y."/>
            <person name="Lai Q."/>
            <person name="Shao Z."/>
        </authorList>
    </citation>
    <scope>NUCLEOTIDE SEQUENCE [LARGE SCALE GENOMIC DNA]</scope>
    <source>
        <strain evidence="9">CVS-6</strain>
    </source>
</reference>
<proteinExistence type="inferred from homology"/>
<dbReference type="RefSeq" id="WP_126755026.1">
    <property type="nucleotide sequence ID" value="NZ_PIPY01000009.1"/>
</dbReference>
<name>A0A432YDT9_9GAMM</name>
<comment type="function">
    <text evidence="4 5">Required for flagellar hook formation. May act as a scaffolding protein.</text>
</comment>
<comment type="similarity">
    <text evidence="1 5">Belongs to the FlgD family.</text>
</comment>
<evidence type="ECO:0000256" key="2">
    <source>
        <dbReference type="ARBA" id="ARBA00016013"/>
    </source>
</evidence>
<evidence type="ECO:0000256" key="1">
    <source>
        <dbReference type="ARBA" id="ARBA00010577"/>
    </source>
</evidence>
<dbReference type="InterPro" id="IPR025963">
    <property type="entry name" value="FLgD_Tudor"/>
</dbReference>
<keyword evidence="3 5" id="KW-1005">Bacterial flagellum biogenesis</keyword>
<sequence>MSTIDNAVLQSVNQTARNTQGASNSADLHTNFMTLLVTQLRNQDPLNPMENNEMTAQLAQINTVSGIESLNDTMQNINGQLESSKAMQASALIGRAVLVPGQRIMVGELAEGGLDVTPFGLELGNAAEQVTVNIFNESGMLVRRMELGALNQGAQSFAWDGTMDDGQPAPAGAYRFSIEAMNGEQPVTSEPLNYAQVIAVSTHHQDGPRLDLGGIFEPVRLDAVRQII</sequence>
<keyword evidence="9" id="KW-1185">Reference proteome</keyword>
<dbReference type="InterPro" id="IPR025965">
    <property type="entry name" value="FlgD/Vpr_Ig-like"/>
</dbReference>
<dbReference type="EMBL" id="PIPY01000009">
    <property type="protein sequence ID" value="RUO59036.1"/>
    <property type="molecule type" value="Genomic_DNA"/>
</dbReference>